<protein>
    <submittedName>
        <fullName evidence="2">Uncharacterized protein</fullName>
    </submittedName>
</protein>
<accession>A0AA36C4S5</accession>
<feature type="chain" id="PRO_5041460816" evidence="1">
    <location>
        <begin position="22"/>
        <end position="74"/>
    </location>
</feature>
<feature type="non-terminal residue" evidence="2">
    <location>
        <position position="74"/>
    </location>
</feature>
<keyword evidence="1" id="KW-0732">Signal</keyword>
<evidence type="ECO:0000313" key="3">
    <source>
        <dbReference type="Proteomes" id="UP001177023"/>
    </source>
</evidence>
<dbReference type="EMBL" id="CATQJA010000222">
    <property type="protein sequence ID" value="CAJ0558131.1"/>
    <property type="molecule type" value="Genomic_DNA"/>
</dbReference>
<comment type="caution">
    <text evidence="2">The sequence shown here is derived from an EMBL/GenBank/DDBJ whole genome shotgun (WGS) entry which is preliminary data.</text>
</comment>
<reference evidence="2" key="1">
    <citation type="submission" date="2023-06" db="EMBL/GenBank/DDBJ databases">
        <authorList>
            <person name="Delattre M."/>
        </authorList>
    </citation>
    <scope>NUCLEOTIDE SEQUENCE</scope>
    <source>
        <strain evidence="2">AF72</strain>
    </source>
</reference>
<name>A0AA36C4S5_9BILA</name>
<sequence>MLARFTVFFFLLVLFFQTSLQVEPELWLLEKGAPRTMCTLIKWPNECPDRTTCCFVGLPKPHGECFPGIHIGCD</sequence>
<organism evidence="2 3">
    <name type="scientific">Mesorhabditis spiculigera</name>
    <dbReference type="NCBI Taxonomy" id="96644"/>
    <lineage>
        <taxon>Eukaryota</taxon>
        <taxon>Metazoa</taxon>
        <taxon>Ecdysozoa</taxon>
        <taxon>Nematoda</taxon>
        <taxon>Chromadorea</taxon>
        <taxon>Rhabditida</taxon>
        <taxon>Rhabditina</taxon>
        <taxon>Rhabditomorpha</taxon>
        <taxon>Rhabditoidea</taxon>
        <taxon>Rhabditidae</taxon>
        <taxon>Mesorhabditinae</taxon>
        <taxon>Mesorhabditis</taxon>
    </lineage>
</organism>
<feature type="signal peptide" evidence="1">
    <location>
        <begin position="1"/>
        <end position="21"/>
    </location>
</feature>
<gene>
    <name evidence="2" type="ORF">MSPICULIGERA_LOCUS868</name>
</gene>
<dbReference type="Proteomes" id="UP001177023">
    <property type="component" value="Unassembled WGS sequence"/>
</dbReference>
<evidence type="ECO:0000256" key="1">
    <source>
        <dbReference type="SAM" id="SignalP"/>
    </source>
</evidence>
<keyword evidence="3" id="KW-1185">Reference proteome</keyword>
<dbReference type="AlphaFoldDB" id="A0AA36C4S5"/>
<evidence type="ECO:0000313" key="2">
    <source>
        <dbReference type="EMBL" id="CAJ0558131.1"/>
    </source>
</evidence>
<proteinExistence type="predicted"/>